<organism evidence="1 2">
    <name type="scientific">Chryseobacterium camelliae</name>
    <dbReference type="NCBI Taxonomy" id="1265445"/>
    <lineage>
        <taxon>Bacteria</taxon>
        <taxon>Pseudomonadati</taxon>
        <taxon>Bacteroidota</taxon>
        <taxon>Flavobacteriia</taxon>
        <taxon>Flavobacteriales</taxon>
        <taxon>Weeksellaceae</taxon>
        <taxon>Chryseobacterium group</taxon>
        <taxon>Chryseobacterium</taxon>
    </lineage>
</organism>
<reference evidence="1 2" key="1">
    <citation type="submission" date="2023-01" db="EMBL/GenBank/DDBJ databases">
        <title>Complete genome of Chryseobacterium camelliae VAN22-5A.</title>
        <authorList>
            <person name="Zong G."/>
            <person name="Cao G."/>
        </authorList>
    </citation>
    <scope>NUCLEOTIDE SEQUENCE [LARGE SCALE GENOMIC DNA]</scope>
    <source>
        <strain evidence="1 2">VAN22-5A</strain>
    </source>
</reference>
<evidence type="ECO:0000313" key="2">
    <source>
        <dbReference type="Proteomes" id="UP001210978"/>
    </source>
</evidence>
<dbReference type="RefSeq" id="WP_271147859.1">
    <property type="nucleotide sequence ID" value="NZ_CP115859.1"/>
</dbReference>
<gene>
    <name evidence="1" type="ORF">PFY12_10405</name>
</gene>
<evidence type="ECO:0000313" key="1">
    <source>
        <dbReference type="EMBL" id="WBV59469.1"/>
    </source>
</evidence>
<dbReference type="Proteomes" id="UP001210978">
    <property type="component" value="Chromosome"/>
</dbReference>
<keyword evidence="2" id="KW-1185">Reference proteome</keyword>
<name>A0ABY7QJB3_9FLAO</name>
<accession>A0ABY7QJB3</accession>
<protein>
    <submittedName>
        <fullName evidence="1">Uncharacterized protein</fullName>
    </submittedName>
</protein>
<sequence>MNKRLNQISVDLYPTKFSIMSDDDVEDFTIGAYGAITLDGFNYKEYSINTLNNSLSTGYISQEFHDLMLPLLNSSNSYEYTLNQLENYRDNLSTVPASEIKDRETEILNQMIPVFQSSHELWSNNDPTPYGKFNLFGGCDPEDQIALADAWGGFMGGTVGIWGTPAAGLALAALGQWGFSKAIRVQIKKNGGKCI</sequence>
<proteinExistence type="predicted"/>
<dbReference type="EMBL" id="CP115859">
    <property type="protein sequence ID" value="WBV59469.1"/>
    <property type="molecule type" value="Genomic_DNA"/>
</dbReference>